<evidence type="ECO:0000256" key="10">
    <source>
        <dbReference type="ARBA" id="ARBA00048793"/>
    </source>
</evidence>
<sequence length="296" mass="32329">MEVVIAGAGAMGLLIGTYLAEAGISVSFFTRREEQAIELRNHGVTRVQDGSDGTFQVHAFSNLELAPQHALWILAVKSRDLSDVVNRLENSVRPVHLMFVQNGLRHYDLGRATSISSVSIASLTHGARKIDDRTVVHNGVGIMSIAALKGDQICPSHLFIADSPFFPMAQAHDGLQMLLKKALINCCINPLTAILELKNGELLTLQWAHHLMRKIYNELAAGYPEAVKTLPFSEVEAVCRKTSNNSSSMLTDRNNGVPMEIDTIVSAVLEGHEEKMPTLRALELLLKAIDEGKDGS</sequence>
<protein>
    <recommendedName>
        <fullName evidence="5 11">2-dehydropantoate 2-reductase</fullName>
        <ecNumber evidence="4 11">1.1.1.169</ecNumber>
    </recommendedName>
    <alternativeName>
        <fullName evidence="9 11">Ketopantoate reductase</fullName>
    </alternativeName>
</protein>
<dbReference type="PANTHER" id="PTHR43765:SF2">
    <property type="entry name" value="2-DEHYDROPANTOATE 2-REDUCTASE"/>
    <property type="match status" value="1"/>
</dbReference>
<organism evidence="14 15">
    <name type="scientific">Sporosarcina gallistercoris</name>
    <dbReference type="NCBI Taxonomy" id="2762245"/>
    <lineage>
        <taxon>Bacteria</taxon>
        <taxon>Bacillati</taxon>
        <taxon>Bacillota</taxon>
        <taxon>Bacilli</taxon>
        <taxon>Bacillales</taxon>
        <taxon>Caryophanaceae</taxon>
        <taxon>Sporosarcina</taxon>
    </lineage>
</organism>
<dbReference type="InterPro" id="IPR036291">
    <property type="entry name" value="NAD(P)-bd_dom_sf"/>
</dbReference>
<feature type="domain" description="Ketopantoate reductase C-terminal" evidence="13">
    <location>
        <begin position="176"/>
        <end position="280"/>
    </location>
</feature>
<comment type="function">
    <text evidence="1 11">Catalyzes the NADPH-dependent reduction of ketopantoate into pantoic acid.</text>
</comment>
<dbReference type="SUPFAM" id="SSF48179">
    <property type="entry name" value="6-phosphogluconate dehydrogenase C-terminal domain-like"/>
    <property type="match status" value="1"/>
</dbReference>
<comment type="caution">
    <text evidence="14">The sequence shown here is derived from an EMBL/GenBank/DDBJ whole genome shotgun (WGS) entry which is preliminary data.</text>
</comment>
<dbReference type="InterPro" id="IPR013332">
    <property type="entry name" value="KPR_N"/>
</dbReference>
<evidence type="ECO:0000256" key="11">
    <source>
        <dbReference type="RuleBase" id="RU362068"/>
    </source>
</evidence>
<dbReference type="NCBIfam" id="TIGR00745">
    <property type="entry name" value="apbA_panE"/>
    <property type="match status" value="1"/>
</dbReference>
<dbReference type="Pfam" id="PF02558">
    <property type="entry name" value="ApbA"/>
    <property type="match status" value="1"/>
</dbReference>
<feature type="domain" description="Ketopantoate reductase N-terminal" evidence="12">
    <location>
        <begin position="3"/>
        <end position="149"/>
    </location>
</feature>
<dbReference type="Gene3D" id="3.40.50.720">
    <property type="entry name" value="NAD(P)-binding Rossmann-like Domain"/>
    <property type="match status" value="1"/>
</dbReference>
<accession>A0ABR8PGD5</accession>
<dbReference type="PANTHER" id="PTHR43765">
    <property type="entry name" value="2-DEHYDROPANTOATE 2-REDUCTASE-RELATED"/>
    <property type="match status" value="1"/>
</dbReference>
<dbReference type="InterPro" id="IPR050838">
    <property type="entry name" value="Ketopantoate_reductase"/>
</dbReference>
<dbReference type="GO" id="GO:0008677">
    <property type="term" value="F:2-dehydropantoate 2-reductase activity"/>
    <property type="evidence" value="ECO:0007669"/>
    <property type="project" value="UniProtKB-EC"/>
</dbReference>
<dbReference type="InterPro" id="IPR003710">
    <property type="entry name" value="ApbA"/>
</dbReference>
<comment type="catalytic activity">
    <reaction evidence="10 11">
        <text>(R)-pantoate + NADP(+) = 2-dehydropantoate + NADPH + H(+)</text>
        <dbReference type="Rhea" id="RHEA:16233"/>
        <dbReference type="ChEBI" id="CHEBI:11561"/>
        <dbReference type="ChEBI" id="CHEBI:15378"/>
        <dbReference type="ChEBI" id="CHEBI:15980"/>
        <dbReference type="ChEBI" id="CHEBI:57783"/>
        <dbReference type="ChEBI" id="CHEBI:58349"/>
        <dbReference type="EC" id="1.1.1.169"/>
    </reaction>
</comment>
<evidence type="ECO:0000256" key="1">
    <source>
        <dbReference type="ARBA" id="ARBA00002919"/>
    </source>
</evidence>
<evidence type="ECO:0000256" key="2">
    <source>
        <dbReference type="ARBA" id="ARBA00004994"/>
    </source>
</evidence>
<keyword evidence="15" id="KW-1185">Reference proteome</keyword>
<proteinExistence type="inferred from homology"/>
<comment type="similarity">
    <text evidence="3 11">Belongs to the ketopantoate reductase family.</text>
</comment>
<evidence type="ECO:0000256" key="3">
    <source>
        <dbReference type="ARBA" id="ARBA00007870"/>
    </source>
</evidence>
<keyword evidence="8 11" id="KW-0560">Oxidoreductase</keyword>
<evidence type="ECO:0000256" key="6">
    <source>
        <dbReference type="ARBA" id="ARBA00022655"/>
    </source>
</evidence>
<dbReference type="Pfam" id="PF08546">
    <property type="entry name" value="ApbA_C"/>
    <property type="match status" value="1"/>
</dbReference>
<evidence type="ECO:0000256" key="7">
    <source>
        <dbReference type="ARBA" id="ARBA00022857"/>
    </source>
</evidence>
<reference evidence="14 15" key="1">
    <citation type="submission" date="2020-08" db="EMBL/GenBank/DDBJ databases">
        <title>A Genomic Blueprint of the Chicken Gut Microbiome.</title>
        <authorList>
            <person name="Gilroy R."/>
            <person name="Ravi A."/>
            <person name="Getino M."/>
            <person name="Pursley I."/>
            <person name="Horton D.L."/>
            <person name="Alikhan N.-F."/>
            <person name="Baker D."/>
            <person name="Gharbi K."/>
            <person name="Hall N."/>
            <person name="Watson M."/>
            <person name="Adriaenssens E.M."/>
            <person name="Foster-Nyarko E."/>
            <person name="Jarju S."/>
            <person name="Secka A."/>
            <person name="Antonio M."/>
            <person name="Oren A."/>
            <person name="Chaudhuri R."/>
            <person name="La Ragione R.M."/>
            <person name="Hildebrand F."/>
            <person name="Pallen M.J."/>
        </authorList>
    </citation>
    <scope>NUCLEOTIDE SEQUENCE [LARGE SCALE GENOMIC DNA]</scope>
    <source>
        <strain evidence="14 15">Sa3CUA8</strain>
    </source>
</reference>
<dbReference type="EC" id="1.1.1.169" evidence="4 11"/>
<evidence type="ECO:0000256" key="8">
    <source>
        <dbReference type="ARBA" id="ARBA00023002"/>
    </source>
</evidence>
<comment type="pathway">
    <text evidence="2 11">Cofactor biosynthesis; (R)-pantothenate biosynthesis; (R)-pantoate from 3-methyl-2-oxobutanoate: step 2/2.</text>
</comment>
<gene>
    <name evidence="14" type="ORF">H9659_02585</name>
</gene>
<dbReference type="InterPro" id="IPR008927">
    <property type="entry name" value="6-PGluconate_DH-like_C_sf"/>
</dbReference>
<evidence type="ECO:0000313" key="14">
    <source>
        <dbReference type="EMBL" id="MBD7907223.1"/>
    </source>
</evidence>
<evidence type="ECO:0000313" key="15">
    <source>
        <dbReference type="Proteomes" id="UP000659496"/>
    </source>
</evidence>
<evidence type="ECO:0000259" key="12">
    <source>
        <dbReference type="Pfam" id="PF02558"/>
    </source>
</evidence>
<evidence type="ECO:0000259" key="13">
    <source>
        <dbReference type="Pfam" id="PF08546"/>
    </source>
</evidence>
<dbReference type="Gene3D" id="1.10.1040.10">
    <property type="entry name" value="N-(1-d-carboxylethyl)-l-norvaline Dehydrogenase, domain 2"/>
    <property type="match status" value="1"/>
</dbReference>
<dbReference type="RefSeq" id="WP_191688378.1">
    <property type="nucleotide sequence ID" value="NZ_JACSQY010000001.1"/>
</dbReference>
<evidence type="ECO:0000256" key="4">
    <source>
        <dbReference type="ARBA" id="ARBA00013014"/>
    </source>
</evidence>
<dbReference type="InterPro" id="IPR013328">
    <property type="entry name" value="6PGD_dom2"/>
</dbReference>
<keyword evidence="6 11" id="KW-0566">Pantothenate biosynthesis</keyword>
<name>A0ABR8PGD5_9BACL</name>
<dbReference type="InterPro" id="IPR013752">
    <property type="entry name" value="KPA_reductase"/>
</dbReference>
<evidence type="ECO:0000256" key="5">
    <source>
        <dbReference type="ARBA" id="ARBA00019465"/>
    </source>
</evidence>
<dbReference type="EMBL" id="JACSQY010000001">
    <property type="protein sequence ID" value="MBD7907223.1"/>
    <property type="molecule type" value="Genomic_DNA"/>
</dbReference>
<keyword evidence="7 11" id="KW-0521">NADP</keyword>
<dbReference type="Proteomes" id="UP000659496">
    <property type="component" value="Unassembled WGS sequence"/>
</dbReference>
<evidence type="ECO:0000256" key="9">
    <source>
        <dbReference type="ARBA" id="ARBA00032024"/>
    </source>
</evidence>
<dbReference type="SUPFAM" id="SSF51735">
    <property type="entry name" value="NAD(P)-binding Rossmann-fold domains"/>
    <property type="match status" value="1"/>
</dbReference>